<organism evidence="5 6">
    <name type="scientific">Rhodococcus erythropolis (strain PR4 / NBRC 100887)</name>
    <dbReference type="NCBI Taxonomy" id="234621"/>
    <lineage>
        <taxon>Bacteria</taxon>
        <taxon>Bacillati</taxon>
        <taxon>Actinomycetota</taxon>
        <taxon>Actinomycetes</taxon>
        <taxon>Mycobacteriales</taxon>
        <taxon>Nocardiaceae</taxon>
        <taxon>Rhodococcus</taxon>
        <taxon>Rhodococcus erythropolis group</taxon>
    </lineage>
</organism>
<dbReference type="PANTHER" id="PTHR43280">
    <property type="entry name" value="ARAC-FAMILY TRANSCRIPTIONAL REGULATOR"/>
    <property type="match status" value="1"/>
</dbReference>
<dbReference type="SUPFAM" id="SSF46689">
    <property type="entry name" value="Homeodomain-like"/>
    <property type="match status" value="1"/>
</dbReference>
<keyword evidence="3" id="KW-0804">Transcription</keyword>
<dbReference type="InterPro" id="IPR037923">
    <property type="entry name" value="HTH-like"/>
</dbReference>
<dbReference type="GO" id="GO:0003700">
    <property type="term" value="F:DNA-binding transcription factor activity"/>
    <property type="evidence" value="ECO:0007669"/>
    <property type="project" value="InterPro"/>
</dbReference>
<evidence type="ECO:0000313" key="5">
    <source>
        <dbReference type="EMBL" id="BAH36226.1"/>
    </source>
</evidence>
<dbReference type="Pfam" id="PF02311">
    <property type="entry name" value="AraC_binding"/>
    <property type="match status" value="1"/>
</dbReference>
<dbReference type="SUPFAM" id="SSF51215">
    <property type="entry name" value="Regulatory protein AraC"/>
    <property type="match status" value="1"/>
</dbReference>
<feature type="domain" description="HTH araC/xylS-type" evidence="4">
    <location>
        <begin position="196"/>
        <end position="294"/>
    </location>
</feature>
<reference evidence="6" key="1">
    <citation type="submission" date="2005-03" db="EMBL/GenBank/DDBJ databases">
        <title>Comparison of the complete genome sequences of Rhodococcus erythropolis PR4 and Rhodococcus opacus B4.</title>
        <authorList>
            <person name="Takarada H."/>
            <person name="Sekine M."/>
            <person name="Hosoyama A."/>
            <person name="Yamada R."/>
            <person name="Fujisawa T."/>
            <person name="Omata S."/>
            <person name="Shimizu A."/>
            <person name="Tsukatani N."/>
            <person name="Tanikawa S."/>
            <person name="Fujita N."/>
            <person name="Harayama S."/>
        </authorList>
    </citation>
    <scope>NUCLEOTIDE SEQUENCE [LARGE SCALE GENOMIC DNA]</scope>
    <source>
        <strain evidence="6">PR4 / NBRC 100887</strain>
    </source>
</reference>
<evidence type="ECO:0000256" key="3">
    <source>
        <dbReference type="ARBA" id="ARBA00023163"/>
    </source>
</evidence>
<dbReference type="InterPro" id="IPR003313">
    <property type="entry name" value="AraC-bd"/>
</dbReference>
<sequence>MKMSPELVKNRQVPVRDVGYASSVADATEIEVLSLDTIRINGGSAEFVGPQRPQFHLLALVTEGSALHTIDFVNYAVSPGTVFWVRPGQVQQWGRIQDFEAMVVLFTPSSLDAVSQQLLDGNAHSRQAAWQLSGENLETISTGMKHLNLNYGCPDTSAPVVRAAILRHTLTAILLKLTHLGGQEQSSVLAHNDVFERFHAVVERDFATVRSVSEYANKIGYSEKTVLRATRAAAGMTAKQYIDQRVVLEAKRLLSFGTDTVTQVASKLGFDDSANFTKFFATRVGVSPLTFRQDVRAR</sequence>
<evidence type="ECO:0000256" key="1">
    <source>
        <dbReference type="ARBA" id="ARBA00023015"/>
    </source>
</evidence>
<gene>
    <name evidence="5" type="ordered locus">RER_55180</name>
</gene>
<dbReference type="HOGENOM" id="CLU_000445_88_2_11"/>
<reference evidence="5 6" key="2">
    <citation type="journal article" date="2006" name="Environ. Microbiol.">
        <title>Sequence analysis of three plasmids harboured in Rhodococcus erythropolis strain PR4.</title>
        <authorList>
            <person name="Sekine M."/>
            <person name="Tanikawa S."/>
            <person name="Omata S."/>
            <person name="Saito M."/>
            <person name="Fujisawa T."/>
            <person name="Tsukatani N."/>
            <person name="Tajima T."/>
            <person name="Sekigawa T."/>
            <person name="Kosugi H."/>
            <person name="Matsuo Y."/>
            <person name="Nishiko R."/>
            <person name="Imamura K."/>
            <person name="Ito M."/>
            <person name="Narita H."/>
            <person name="Tago S."/>
            <person name="Fujita N."/>
            <person name="Harayama S."/>
        </authorList>
    </citation>
    <scope>NUCLEOTIDE SEQUENCE [LARGE SCALE GENOMIC DNA]</scope>
    <source>
        <strain evidence="6">PR4 / NBRC 100887</strain>
    </source>
</reference>
<dbReference type="Pfam" id="PF12833">
    <property type="entry name" value="HTH_18"/>
    <property type="match status" value="1"/>
</dbReference>
<dbReference type="Gene3D" id="1.10.10.60">
    <property type="entry name" value="Homeodomain-like"/>
    <property type="match status" value="1"/>
</dbReference>
<dbReference type="KEGG" id="rer:RER_55180"/>
<dbReference type="SMART" id="SM00342">
    <property type="entry name" value="HTH_ARAC"/>
    <property type="match status" value="1"/>
</dbReference>
<dbReference type="InterPro" id="IPR009057">
    <property type="entry name" value="Homeodomain-like_sf"/>
</dbReference>
<evidence type="ECO:0000259" key="4">
    <source>
        <dbReference type="PROSITE" id="PS01124"/>
    </source>
</evidence>
<keyword evidence="2" id="KW-0238">DNA-binding</keyword>
<dbReference type="PANTHER" id="PTHR43280:SF32">
    <property type="entry name" value="TRANSCRIPTIONAL REGULATORY PROTEIN"/>
    <property type="match status" value="1"/>
</dbReference>
<evidence type="ECO:0000256" key="2">
    <source>
        <dbReference type="ARBA" id="ARBA00023125"/>
    </source>
</evidence>
<dbReference type="PROSITE" id="PS01124">
    <property type="entry name" value="HTH_ARAC_FAMILY_2"/>
    <property type="match status" value="1"/>
</dbReference>
<keyword evidence="1" id="KW-0805">Transcription regulation</keyword>
<protein>
    <submittedName>
        <fullName evidence="5">Putative AraC family transcriptional regulator</fullName>
    </submittedName>
</protein>
<dbReference type="AlphaFoldDB" id="C0ZSN4"/>
<dbReference type="GO" id="GO:0043565">
    <property type="term" value="F:sequence-specific DNA binding"/>
    <property type="evidence" value="ECO:0007669"/>
    <property type="project" value="InterPro"/>
</dbReference>
<dbReference type="EMBL" id="AP008957">
    <property type="protein sequence ID" value="BAH36226.1"/>
    <property type="molecule type" value="Genomic_DNA"/>
</dbReference>
<accession>C0ZSN4</accession>
<evidence type="ECO:0000313" key="6">
    <source>
        <dbReference type="Proteomes" id="UP000002204"/>
    </source>
</evidence>
<dbReference type="eggNOG" id="COG2207">
    <property type="taxonomic scope" value="Bacteria"/>
</dbReference>
<dbReference type="InterPro" id="IPR018060">
    <property type="entry name" value="HTH_AraC"/>
</dbReference>
<proteinExistence type="predicted"/>
<dbReference type="Proteomes" id="UP000002204">
    <property type="component" value="Chromosome"/>
</dbReference>
<name>C0ZSN4_RHOE4</name>